<feature type="region of interest" description="Disordered" evidence="1">
    <location>
        <begin position="879"/>
        <end position="1078"/>
    </location>
</feature>
<dbReference type="PANTHER" id="PTHR47185:SF1">
    <property type="entry name" value="PX DOMAIN-CONTAINING PROTEIN YPR097W"/>
    <property type="match status" value="1"/>
</dbReference>
<evidence type="ECO:0000313" key="3">
    <source>
        <dbReference type="EMBL" id="PAV20919.1"/>
    </source>
</evidence>
<accession>A0A286UMZ8</accession>
<dbReference type="EMBL" id="NBII01000003">
    <property type="protein sequence ID" value="PAV20919.1"/>
    <property type="molecule type" value="Genomic_DNA"/>
</dbReference>
<dbReference type="InterPro" id="IPR024555">
    <property type="entry name" value="PX-associated"/>
</dbReference>
<dbReference type="SMART" id="SM00312">
    <property type="entry name" value="PX"/>
    <property type="match status" value="1"/>
</dbReference>
<dbReference type="InterPro" id="IPR036871">
    <property type="entry name" value="PX_dom_sf"/>
</dbReference>
<organism evidence="3 4">
    <name type="scientific">Pyrrhoderma noxium</name>
    <dbReference type="NCBI Taxonomy" id="2282107"/>
    <lineage>
        <taxon>Eukaryota</taxon>
        <taxon>Fungi</taxon>
        <taxon>Dikarya</taxon>
        <taxon>Basidiomycota</taxon>
        <taxon>Agaricomycotina</taxon>
        <taxon>Agaricomycetes</taxon>
        <taxon>Hymenochaetales</taxon>
        <taxon>Hymenochaetaceae</taxon>
        <taxon>Pyrrhoderma</taxon>
    </lineage>
</organism>
<feature type="compositionally biased region" description="Basic residues" evidence="1">
    <location>
        <begin position="951"/>
        <end position="961"/>
    </location>
</feature>
<dbReference type="Pfam" id="PF12825">
    <property type="entry name" value="DUF3818"/>
    <property type="match status" value="1"/>
</dbReference>
<dbReference type="OrthoDB" id="2117459at2759"/>
<feature type="compositionally biased region" description="Polar residues" evidence="1">
    <location>
        <begin position="990"/>
        <end position="999"/>
    </location>
</feature>
<feature type="compositionally biased region" description="Acidic residues" evidence="1">
    <location>
        <begin position="879"/>
        <end position="916"/>
    </location>
</feature>
<feature type="compositionally biased region" description="Basic and acidic residues" evidence="1">
    <location>
        <begin position="294"/>
        <end position="308"/>
    </location>
</feature>
<feature type="compositionally biased region" description="Polar residues" evidence="1">
    <location>
        <begin position="1"/>
        <end position="13"/>
    </location>
</feature>
<dbReference type="PROSITE" id="PS50195">
    <property type="entry name" value="PX"/>
    <property type="match status" value="1"/>
</dbReference>
<protein>
    <submittedName>
        <fullName evidence="3">Px domain-containing</fullName>
    </submittedName>
</protein>
<dbReference type="InterPro" id="IPR001683">
    <property type="entry name" value="PX_dom"/>
</dbReference>
<dbReference type="Gene3D" id="3.30.1520.10">
    <property type="entry name" value="Phox-like domain"/>
    <property type="match status" value="1"/>
</dbReference>
<feature type="compositionally biased region" description="Basic residues" evidence="1">
    <location>
        <begin position="1057"/>
        <end position="1068"/>
    </location>
</feature>
<dbReference type="GO" id="GO:0035091">
    <property type="term" value="F:phosphatidylinositol binding"/>
    <property type="evidence" value="ECO:0007669"/>
    <property type="project" value="InterPro"/>
</dbReference>
<dbReference type="SUPFAM" id="SSF64268">
    <property type="entry name" value="PX domain"/>
    <property type="match status" value="1"/>
</dbReference>
<comment type="caution">
    <text evidence="3">The sequence shown here is derived from an EMBL/GenBank/DDBJ whole genome shotgun (WGS) entry which is preliminary data.</text>
</comment>
<feature type="compositionally biased region" description="Polar residues" evidence="1">
    <location>
        <begin position="927"/>
        <end position="938"/>
    </location>
</feature>
<dbReference type="Proteomes" id="UP000217199">
    <property type="component" value="Unassembled WGS sequence"/>
</dbReference>
<dbReference type="STRING" id="2282107.A0A286UMZ8"/>
<feature type="compositionally biased region" description="Polar residues" evidence="1">
    <location>
        <begin position="1041"/>
        <end position="1056"/>
    </location>
</feature>
<dbReference type="Pfam" id="PF00787">
    <property type="entry name" value="PX"/>
    <property type="match status" value="1"/>
</dbReference>
<keyword evidence="4" id="KW-1185">Reference proteome</keyword>
<dbReference type="CDD" id="cd06869">
    <property type="entry name" value="PX_UP2_fungi"/>
    <property type="match status" value="1"/>
</dbReference>
<dbReference type="InterPro" id="IPR047168">
    <property type="entry name" value="LEC1-like"/>
</dbReference>
<proteinExistence type="predicted"/>
<evidence type="ECO:0000256" key="1">
    <source>
        <dbReference type="SAM" id="MobiDB-lite"/>
    </source>
</evidence>
<dbReference type="Pfam" id="PF12828">
    <property type="entry name" value="PXB"/>
    <property type="match status" value="1"/>
</dbReference>
<feature type="region of interest" description="Disordered" evidence="1">
    <location>
        <begin position="321"/>
        <end position="340"/>
    </location>
</feature>
<name>A0A286UMZ8_9AGAM</name>
<dbReference type="AlphaFoldDB" id="A0A286UMZ8"/>
<dbReference type="PANTHER" id="PTHR47185">
    <property type="entry name" value="PX DOMAIN-CONTAINING PROTEIN YPR097W"/>
    <property type="match status" value="1"/>
</dbReference>
<dbReference type="InParanoid" id="A0A286UMZ8"/>
<feature type="region of interest" description="Disordered" evidence="1">
    <location>
        <begin position="1"/>
        <end position="55"/>
    </location>
</feature>
<gene>
    <name evidence="3" type="ORF">PNOK_0354600</name>
</gene>
<reference evidence="3 4" key="1">
    <citation type="journal article" date="2017" name="Mol. Ecol.">
        <title>Comparative and population genomic landscape of Phellinus noxius: A hypervariable fungus causing root rot in trees.</title>
        <authorList>
            <person name="Chung C.L."/>
            <person name="Lee T.J."/>
            <person name="Akiba M."/>
            <person name="Lee H.H."/>
            <person name="Kuo T.H."/>
            <person name="Liu D."/>
            <person name="Ke H.M."/>
            <person name="Yokoi T."/>
            <person name="Roa M.B."/>
            <person name="Lu M.J."/>
            <person name="Chang Y.Y."/>
            <person name="Ann P.J."/>
            <person name="Tsai J.N."/>
            <person name="Chen C.Y."/>
            <person name="Tzean S.S."/>
            <person name="Ota Y."/>
            <person name="Hattori T."/>
            <person name="Sahashi N."/>
            <person name="Liou R.F."/>
            <person name="Kikuchi T."/>
            <person name="Tsai I.J."/>
        </authorList>
    </citation>
    <scope>NUCLEOTIDE SEQUENCE [LARGE SCALE GENOMIC DNA]</scope>
    <source>
        <strain evidence="3 4">FFPRI411160</strain>
    </source>
</reference>
<feature type="domain" description="PX" evidence="2">
    <location>
        <begin position="240"/>
        <end position="397"/>
    </location>
</feature>
<feature type="compositionally biased region" description="Low complexity" evidence="1">
    <location>
        <begin position="1010"/>
        <end position="1021"/>
    </location>
</feature>
<evidence type="ECO:0000313" key="4">
    <source>
        <dbReference type="Proteomes" id="UP000217199"/>
    </source>
</evidence>
<feature type="region of interest" description="Disordered" evidence="1">
    <location>
        <begin position="294"/>
        <end position="316"/>
    </location>
</feature>
<dbReference type="FunCoup" id="A0A286UMZ8">
    <property type="interactions" value="17"/>
</dbReference>
<dbReference type="InterPro" id="IPR024554">
    <property type="entry name" value="LEC1-like_C"/>
</dbReference>
<sequence>MSADEQQSLAGLTSSLSLRHSSRPERSLPPPPDDSEHTGHYGVPDHNVPDTSSLNNNVENEEIVESTLTPLRAHYLKKTLVSLQLRHELELITTPSPNPAVSTLSYLGSPFSPPPRDAPFLDLPFVRYMFRQFIITFPFLHGAPRDFFPQKLQPFIASVLSRNLSYTNIMEESTEDNEQAMRKKILSKIEKEFGLLLTSASKLVEPEEVVRLSQSDLNRLESIAKKRQAKLLKKKDVFEVNIVCIRAVVDKGRMRSKVHEEFIIRTRRSNFPDVYVSRRYGDFRTLAEELRKRYPEEDVRSPPTKDRTAVSATAAAPVSVSASPTASRIPTSYSSQSNDSSESVISLSTQLAIQNIRLAREKNRLTLRAYLNSLLNSSALGSSPVLLHFLISNPTMLSRDEQEDARRREEADRKRDEGRIHFAHEIAARVEGLRSAIREVKGDILARDGLSKLFSFIRTTENVRDLPHEYQAVLEWGRISLASTIFQHFIASDDASEKFATLKRIHGLMPYFMLKGILKISNPVAMVRGVLDLFLAQPFGGRSLLQRMFTGSLQEEVKFLEEEIEAVKERVDDDVISEKIRQFIYAPKEIQNIYKMDAATEKINLLTVVLRSGEQPVLTRPQLQRVMRAHRAHAEYIRNRDELADSDEDDGPQDDDAWLYEDLILLGKLYSQLREKEQIIELIFEGNTADLLKDILTIFYSPLAQVYKAASIGDSLSDLQNFINDLIRTVELCEEAGQDDPRGVVQAFINLVERHEQAFYGFVHKVHSKGEGLFDVMMKWVQVIINLFQEGFSEKISLEFLLPHTGQERSAIMKEADDIALYHYKLKLAHEGKLRKRFGRTQVGSEADAEDEAVQVLVDGVVNDLSFDELVSGDIADIEALESDEETSSEESDEDEDEDEEDETSSEYETASESDDQAPPVPPKPLSRSSTFPQSPRSPGNHVSERDHTHRQYPHAQNGRRGRVETREAEPNGQRARSRSRSLVALKSIFTRNGVENNKTIPPVPPLPSHIPHTPRTLHTPPHTPHTPHTPHNRTIPVSPLSANSSSHPHTPNSQRRSLKQNNKKKKPSSTLKPPELKEIPKLLPIFVEIMRPLLRPTPIN</sequence>
<evidence type="ECO:0000259" key="2">
    <source>
        <dbReference type="PROSITE" id="PS50195"/>
    </source>
</evidence>